<sequence>MPATGHVFIATSLDGYIARADGGLDWLPADLSPDDSGYSAFYASVDGLIMGRNTFRTVQAFGGPWPYDRPVIVVSRSLTAADVTIPGADITLAPSTEAAWEQADRRGWGRIYLDGGATVRSFLTAGRVQDMVITQVPVLLGDGIPLFAPGDTLPCPLCHAETRVLPGGLVQTRYTVSGGS</sequence>
<dbReference type="GO" id="GO:0008703">
    <property type="term" value="F:5-amino-6-(5-phosphoribosylamino)uracil reductase activity"/>
    <property type="evidence" value="ECO:0007669"/>
    <property type="project" value="InterPro"/>
</dbReference>
<dbReference type="PANTHER" id="PTHR38011:SF11">
    <property type="entry name" value="2,5-DIAMINO-6-RIBOSYLAMINO-4(3H)-PYRIMIDINONE 5'-PHOSPHATE REDUCTASE"/>
    <property type="match status" value="1"/>
</dbReference>
<comment type="caution">
    <text evidence="2">The sequence shown here is derived from an EMBL/GenBank/DDBJ whole genome shotgun (WGS) entry which is preliminary data.</text>
</comment>
<feature type="domain" description="Bacterial bifunctional deaminase-reductase C-terminal" evidence="1">
    <location>
        <begin position="7"/>
        <end position="152"/>
    </location>
</feature>
<dbReference type="Gene3D" id="3.40.430.10">
    <property type="entry name" value="Dihydrofolate Reductase, subunit A"/>
    <property type="match status" value="1"/>
</dbReference>
<dbReference type="Pfam" id="PF01872">
    <property type="entry name" value="RibD_C"/>
    <property type="match status" value="1"/>
</dbReference>
<accession>A0A7X0DN76</accession>
<dbReference type="RefSeq" id="WP_221443548.1">
    <property type="nucleotide sequence ID" value="NZ_JACIIX010000013.1"/>
</dbReference>
<dbReference type="EMBL" id="JACIIX010000013">
    <property type="protein sequence ID" value="MBB6211710.1"/>
    <property type="molecule type" value="Genomic_DNA"/>
</dbReference>
<dbReference type="PANTHER" id="PTHR38011">
    <property type="entry name" value="DIHYDROFOLATE REDUCTASE FAMILY PROTEIN (AFU_ORTHOLOGUE AFUA_8G06820)"/>
    <property type="match status" value="1"/>
</dbReference>
<dbReference type="AlphaFoldDB" id="A0A7X0DN76"/>
<keyword evidence="3" id="KW-1185">Reference proteome</keyword>
<dbReference type="InterPro" id="IPR024072">
    <property type="entry name" value="DHFR-like_dom_sf"/>
</dbReference>
<gene>
    <name evidence="2" type="ORF">FHS48_003153</name>
</gene>
<evidence type="ECO:0000313" key="2">
    <source>
        <dbReference type="EMBL" id="MBB6211710.1"/>
    </source>
</evidence>
<dbReference type="GO" id="GO:0009231">
    <property type="term" value="P:riboflavin biosynthetic process"/>
    <property type="evidence" value="ECO:0007669"/>
    <property type="project" value="InterPro"/>
</dbReference>
<dbReference type="Proteomes" id="UP000544872">
    <property type="component" value="Unassembled WGS sequence"/>
</dbReference>
<dbReference type="InterPro" id="IPR002734">
    <property type="entry name" value="RibDG_C"/>
</dbReference>
<protein>
    <submittedName>
        <fullName evidence="2">Dihydrofolate reductase</fullName>
    </submittedName>
</protein>
<name>A0A7X0DN76_NOVIT</name>
<reference evidence="2 3" key="1">
    <citation type="submission" date="2020-08" db="EMBL/GenBank/DDBJ databases">
        <title>Genomic Encyclopedia of Type Strains, Phase IV (KMG-IV): sequencing the most valuable type-strain genomes for metagenomic binning, comparative biology and taxonomic classification.</title>
        <authorList>
            <person name="Goeker M."/>
        </authorList>
    </citation>
    <scope>NUCLEOTIDE SEQUENCE [LARGE SCALE GENOMIC DNA]</scope>
    <source>
        <strain evidence="2 3">DSM 11590</strain>
    </source>
</reference>
<evidence type="ECO:0000313" key="3">
    <source>
        <dbReference type="Proteomes" id="UP000544872"/>
    </source>
</evidence>
<organism evidence="2 3">
    <name type="scientific">Novispirillum itersonii</name>
    <name type="common">Aquaspirillum itersonii</name>
    <dbReference type="NCBI Taxonomy" id="189"/>
    <lineage>
        <taxon>Bacteria</taxon>
        <taxon>Pseudomonadati</taxon>
        <taxon>Pseudomonadota</taxon>
        <taxon>Alphaproteobacteria</taxon>
        <taxon>Rhodospirillales</taxon>
        <taxon>Novispirillaceae</taxon>
        <taxon>Novispirillum</taxon>
    </lineage>
</organism>
<dbReference type="SUPFAM" id="SSF53597">
    <property type="entry name" value="Dihydrofolate reductase-like"/>
    <property type="match status" value="1"/>
</dbReference>
<evidence type="ECO:0000259" key="1">
    <source>
        <dbReference type="Pfam" id="PF01872"/>
    </source>
</evidence>
<dbReference type="InterPro" id="IPR050765">
    <property type="entry name" value="Riboflavin_Biosynth_HTPR"/>
</dbReference>
<proteinExistence type="predicted"/>